<dbReference type="Proteomes" id="UP000315295">
    <property type="component" value="Unassembled WGS sequence"/>
</dbReference>
<gene>
    <name evidence="2" type="ORF">C1H46_018430</name>
</gene>
<name>A0A540MB24_MALBA</name>
<organism evidence="2 3">
    <name type="scientific">Malus baccata</name>
    <name type="common">Siberian crab apple</name>
    <name type="synonym">Pyrus baccata</name>
    <dbReference type="NCBI Taxonomy" id="106549"/>
    <lineage>
        <taxon>Eukaryota</taxon>
        <taxon>Viridiplantae</taxon>
        <taxon>Streptophyta</taxon>
        <taxon>Embryophyta</taxon>
        <taxon>Tracheophyta</taxon>
        <taxon>Spermatophyta</taxon>
        <taxon>Magnoliopsida</taxon>
        <taxon>eudicotyledons</taxon>
        <taxon>Gunneridae</taxon>
        <taxon>Pentapetalae</taxon>
        <taxon>rosids</taxon>
        <taxon>fabids</taxon>
        <taxon>Rosales</taxon>
        <taxon>Rosaceae</taxon>
        <taxon>Amygdaloideae</taxon>
        <taxon>Maleae</taxon>
        <taxon>Malus</taxon>
    </lineage>
</organism>
<dbReference type="EMBL" id="VIEB01000302">
    <property type="protein sequence ID" value="TQD95943.1"/>
    <property type="molecule type" value="Genomic_DNA"/>
</dbReference>
<evidence type="ECO:0000313" key="2">
    <source>
        <dbReference type="EMBL" id="TQD95943.1"/>
    </source>
</evidence>
<comment type="caution">
    <text evidence="2">The sequence shown here is derived from an EMBL/GenBank/DDBJ whole genome shotgun (WGS) entry which is preliminary data.</text>
</comment>
<feature type="compositionally biased region" description="Low complexity" evidence="1">
    <location>
        <begin position="11"/>
        <end position="20"/>
    </location>
</feature>
<feature type="region of interest" description="Disordered" evidence="1">
    <location>
        <begin position="1"/>
        <end position="20"/>
    </location>
</feature>
<keyword evidence="3" id="KW-1185">Reference proteome</keyword>
<evidence type="ECO:0000256" key="1">
    <source>
        <dbReference type="SAM" id="MobiDB-lite"/>
    </source>
</evidence>
<sequence>MSTDNMLFPVSSPYSSSSSITDDAAMAASCTATTSRTDNDPSSFSIAINHCRGEPFVTSLTTNRIEL</sequence>
<dbReference type="AlphaFoldDB" id="A0A540MB24"/>
<reference evidence="2 3" key="1">
    <citation type="journal article" date="2019" name="G3 (Bethesda)">
        <title>Sequencing of a Wild Apple (Malus baccata) Genome Unravels the Differences Between Cultivated and Wild Apple Species Regarding Disease Resistance and Cold Tolerance.</title>
        <authorList>
            <person name="Chen X."/>
        </authorList>
    </citation>
    <scope>NUCLEOTIDE SEQUENCE [LARGE SCALE GENOMIC DNA]</scope>
    <source>
        <strain evidence="3">cv. Shandingzi</strain>
        <tissue evidence="2">Leaves</tissue>
    </source>
</reference>
<evidence type="ECO:0000313" key="3">
    <source>
        <dbReference type="Proteomes" id="UP000315295"/>
    </source>
</evidence>
<protein>
    <submittedName>
        <fullName evidence="2">Uncharacterized protein</fullName>
    </submittedName>
</protein>
<accession>A0A540MB24</accession>
<proteinExistence type="predicted"/>